<evidence type="ECO:0000256" key="7">
    <source>
        <dbReference type="ARBA" id="ARBA00023237"/>
    </source>
</evidence>
<keyword evidence="3" id="KW-1134">Transmembrane beta strand</keyword>
<feature type="signal peptide" evidence="8">
    <location>
        <begin position="1"/>
        <end position="30"/>
    </location>
</feature>
<sequence>MHNKLNYTKMINNKFALFSMGLFFSGSGYAAAFEQSNQSIQSFFEKNHYAEVSLAWIRPDISGQVQHTEELQQLGITDFSTGNLAHNQLISNVALKFQLNPQVSWGLIYDQPYSIDIAYHYDPVFAGAALPIEAATIQFESHNLTSLIGFQPNDNWNFYTGLSYQSLEGNLYLSGQTFYIFNGYRATFERDPAWGWLAGISYQIPEYFFRTALTYRSAITHHNKTTESIIVGTNPAPYTEIQTPQSVNLDFQTALTDQNALYGALRWSNWQNFMIQPPKFGAVIDYAALHFPEVKPFRMIDYREDQWSGKIGLAHQWPSFGINSIELLWDSGTGNPASTLNPSDGYWGIGLGHLYKIQETWDIATGLYYLKFQKPEISSSEPITPQIAGLSAVSDNSALILGLKLGYHF</sequence>
<evidence type="ECO:0000256" key="6">
    <source>
        <dbReference type="ARBA" id="ARBA00023136"/>
    </source>
</evidence>
<comment type="similarity">
    <text evidence="2">Belongs to the OmpP1/FadL family.</text>
</comment>
<dbReference type="PANTHER" id="PTHR35093">
    <property type="entry name" value="OUTER MEMBRANE PROTEIN NMB0088-RELATED"/>
    <property type="match status" value="1"/>
</dbReference>
<dbReference type="SUPFAM" id="SSF56935">
    <property type="entry name" value="Porins"/>
    <property type="match status" value="1"/>
</dbReference>
<evidence type="ECO:0000256" key="8">
    <source>
        <dbReference type="SAM" id="SignalP"/>
    </source>
</evidence>
<dbReference type="Gene3D" id="2.40.160.60">
    <property type="entry name" value="Outer membrane protein transport protein (OMPP1/FadL/TodX)"/>
    <property type="match status" value="1"/>
</dbReference>
<keyword evidence="6" id="KW-0472">Membrane</keyword>
<evidence type="ECO:0000256" key="2">
    <source>
        <dbReference type="ARBA" id="ARBA00008163"/>
    </source>
</evidence>
<dbReference type="PANTHER" id="PTHR35093:SF8">
    <property type="entry name" value="OUTER MEMBRANE PROTEIN NMB0088-RELATED"/>
    <property type="match status" value="1"/>
</dbReference>
<evidence type="ECO:0000313" key="9">
    <source>
        <dbReference type="EMBL" id="QXR08913.1"/>
    </source>
</evidence>
<evidence type="ECO:0000256" key="1">
    <source>
        <dbReference type="ARBA" id="ARBA00004571"/>
    </source>
</evidence>
<reference evidence="9" key="3">
    <citation type="submission" date="2021-06" db="EMBL/GenBank/DDBJ databases">
        <authorList>
            <person name="Diorio-Toth L."/>
        </authorList>
    </citation>
    <scope>NUCLEOTIDE SEQUENCE</scope>
    <source>
        <strain evidence="9">AL_065</strain>
    </source>
</reference>
<comment type="subcellular location">
    <subcellularLocation>
        <location evidence="1">Cell outer membrane</location>
        <topology evidence="1">Multi-pass membrane protein</topology>
    </subcellularLocation>
</comment>
<evidence type="ECO:0000256" key="4">
    <source>
        <dbReference type="ARBA" id="ARBA00022692"/>
    </source>
</evidence>
<dbReference type="AlphaFoldDB" id="A0AAJ4P7N4"/>
<accession>A0AAJ4P7N4</accession>
<protein>
    <submittedName>
        <fullName evidence="9">Outer membrane protein transport protein</fullName>
    </submittedName>
</protein>
<dbReference type="Proteomes" id="UP000293391">
    <property type="component" value="Chromosome"/>
</dbReference>
<dbReference type="GO" id="GO:0015483">
    <property type="term" value="F:long-chain fatty acid transporting porin activity"/>
    <property type="evidence" value="ECO:0007669"/>
    <property type="project" value="TreeGrafter"/>
</dbReference>
<feature type="chain" id="PRO_5042537693" evidence="8">
    <location>
        <begin position="31"/>
        <end position="409"/>
    </location>
</feature>
<reference evidence="9" key="2">
    <citation type="journal article" date="2019" name="Nat. Commun.">
        <title>Spatiotemporal dynamics of multidrug resistant bacteria on intensive care unit surfaces.</title>
        <authorList>
            <person name="D'Souza A.W."/>
            <person name="Potter R.F."/>
            <person name="Wallace M."/>
            <person name="Shupe A."/>
            <person name="Patel S."/>
            <person name="Sun X."/>
            <person name="Gul D."/>
            <person name="Kwon J.H."/>
            <person name="Andleeb S."/>
            <person name="Burnham C.D."/>
            <person name="Dantas G."/>
        </authorList>
    </citation>
    <scope>NUCLEOTIDE SEQUENCE</scope>
    <source>
        <strain evidence="9">AL_065</strain>
    </source>
</reference>
<keyword evidence="5 8" id="KW-0732">Signal</keyword>
<keyword evidence="4" id="KW-0812">Transmembrane</keyword>
<dbReference type="GO" id="GO:0009279">
    <property type="term" value="C:cell outer membrane"/>
    <property type="evidence" value="ECO:0007669"/>
    <property type="project" value="UniProtKB-SubCell"/>
</dbReference>
<dbReference type="RefSeq" id="WP_171457280.1">
    <property type="nucleotide sequence ID" value="NZ_CP078045.1"/>
</dbReference>
<reference evidence="9" key="1">
    <citation type="submission" date="2018-10" db="EMBL/GenBank/DDBJ databases">
        <authorList>
            <person name="D'Souza A.W."/>
            <person name="Potter R.F."/>
            <person name="Wallace M."/>
            <person name="Shupe A."/>
            <person name="Patel S."/>
            <person name="Sun S."/>
            <person name="Gul D."/>
            <person name="Kwon J.H."/>
            <person name="Andleeb S."/>
            <person name="Burnham C.-A.D."/>
            <person name="Dantas G."/>
        </authorList>
    </citation>
    <scope>NUCLEOTIDE SEQUENCE</scope>
    <source>
        <strain evidence="9">AL_065</strain>
    </source>
</reference>
<gene>
    <name evidence="9" type="ORF">EVX74_005280</name>
</gene>
<keyword evidence="7" id="KW-0998">Cell outer membrane</keyword>
<dbReference type="EMBL" id="CP078045">
    <property type="protein sequence ID" value="QXR08913.1"/>
    <property type="molecule type" value="Genomic_DNA"/>
</dbReference>
<evidence type="ECO:0000256" key="5">
    <source>
        <dbReference type="ARBA" id="ARBA00022729"/>
    </source>
</evidence>
<organism evidence="9 10">
    <name type="scientific">Acinetobacter lwoffii</name>
    <dbReference type="NCBI Taxonomy" id="28090"/>
    <lineage>
        <taxon>Bacteria</taxon>
        <taxon>Pseudomonadati</taxon>
        <taxon>Pseudomonadota</taxon>
        <taxon>Gammaproteobacteria</taxon>
        <taxon>Moraxellales</taxon>
        <taxon>Moraxellaceae</taxon>
        <taxon>Acinetobacter</taxon>
    </lineage>
</organism>
<evidence type="ECO:0000256" key="3">
    <source>
        <dbReference type="ARBA" id="ARBA00022452"/>
    </source>
</evidence>
<proteinExistence type="inferred from homology"/>
<dbReference type="Pfam" id="PF03349">
    <property type="entry name" value="Toluene_X"/>
    <property type="match status" value="1"/>
</dbReference>
<dbReference type="InterPro" id="IPR005017">
    <property type="entry name" value="OMPP1/FadL/TodX"/>
</dbReference>
<name>A0AAJ4P7N4_ACILW</name>
<evidence type="ECO:0000313" key="10">
    <source>
        <dbReference type="Proteomes" id="UP000293391"/>
    </source>
</evidence>